<dbReference type="AlphaFoldDB" id="A0A9P8MXQ0"/>
<reference evidence="1" key="1">
    <citation type="submission" date="2021-09" db="EMBL/GenBank/DDBJ databases">
        <title>A high-quality genome of the endoparasitic fungus Hirsutella rhossiliensis with a comparison of Hirsutella genomes reveals transposable elements contributing to genome size variation.</title>
        <authorList>
            <person name="Lin R."/>
            <person name="Jiao Y."/>
            <person name="Sun X."/>
            <person name="Ling J."/>
            <person name="Xie B."/>
            <person name="Cheng X."/>
        </authorList>
    </citation>
    <scope>NUCLEOTIDE SEQUENCE</scope>
    <source>
        <strain evidence="1">HR02</strain>
    </source>
</reference>
<dbReference type="Proteomes" id="UP000824596">
    <property type="component" value="Unassembled WGS sequence"/>
</dbReference>
<comment type="caution">
    <text evidence="1">The sequence shown here is derived from an EMBL/GenBank/DDBJ whole genome shotgun (WGS) entry which is preliminary data.</text>
</comment>
<evidence type="ECO:0000313" key="2">
    <source>
        <dbReference type="Proteomes" id="UP000824596"/>
    </source>
</evidence>
<evidence type="ECO:0000313" key="1">
    <source>
        <dbReference type="EMBL" id="KAH0962902.1"/>
    </source>
</evidence>
<organism evidence="1 2">
    <name type="scientific">Hirsutella rhossiliensis</name>
    <dbReference type="NCBI Taxonomy" id="111463"/>
    <lineage>
        <taxon>Eukaryota</taxon>
        <taxon>Fungi</taxon>
        <taxon>Dikarya</taxon>
        <taxon>Ascomycota</taxon>
        <taxon>Pezizomycotina</taxon>
        <taxon>Sordariomycetes</taxon>
        <taxon>Hypocreomycetidae</taxon>
        <taxon>Hypocreales</taxon>
        <taxon>Ophiocordycipitaceae</taxon>
        <taxon>Hirsutella</taxon>
    </lineage>
</organism>
<protein>
    <submittedName>
        <fullName evidence="1">Uncharacterized protein</fullName>
    </submittedName>
</protein>
<dbReference type="GeneID" id="68354541"/>
<name>A0A9P8MXQ0_9HYPO</name>
<gene>
    <name evidence="1" type="ORF">HRG_05412</name>
</gene>
<sequence>MSIKLHKPDEVEVLSTKDTKLMEQLFPDMEPNPDGLNGGKPPIDFDKEFNKLATTLREGEPSVSRQIQALTDEQAGLGPFPAFRMLTRPFMTRLAGHRRGCLAPRQVLLRGG</sequence>
<dbReference type="EMBL" id="JAIZPD010000005">
    <property type="protein sequence ID" value="KAH0962902.1"/>
    <property type="molecule type" value="Genomic_DNA"/>
</dbReference>
<accession>A0A9P8MXQ0</accession>
<keyword evidence="2" id="KW-1185">Reference proteome</keyword>
<dbReference type="RefSeq" id="XP_044720415.1">
    <property type="nucleotide sequence ID" value="XM_044863883.1"/>
</dbReference>
<proteinExistence type="predicted"/>